<name>A0A1L4BSU4_9GAMM</name>
<keyword evidence="5" id="KW-0233">DNA recombination</keyword>
<dbReference type="GO" id="GO:0003690">
    <property type="term" value="F:double-stranded DNA binding"/>
    <property type="evidence" value="ECO:0007669"/>
    <property type="project" value="TreeGrafter"/>
</dbReference>
<dbReference type="EMBL" id="CP016796">
    <property type="protein sequence ID" value="API86912.1"/>
    <property type="molecule type" value="Genomic_DNA"/>
</dbReference>
<evidence type="ECO:0000256" key="5">
    <source>
        <dbReference type="ARBA" id="ARBA00023172"/>
    </source>
</evidence>
<evidence type="ECO:0000256" key="4">
    <source>
        <dbReference type="ARBA" id="ARBA00022490"/>
    </source>
</evidence>
<reference evidence="6 7" key="1">
    <citation type="journal article" date="2016" name="Appl. Environ. Microbiol.">
        <title>Whole genome relationships among Francisella bacteria of diverse origin define new species and provide specific regions for detection.</title>
        <authorList>
            <person name="Challacombe J.F."/>
            <person name="Petersen J.M."/>
            <person name="Gallegos-Graves V."/>
            <person name="Hodge D."/>
            <person name="Pillai S."/>
            <person name="Kuske C.R."/>
        </authorList>
    </citation>
    <scope>NUCLEOTIDE SEQUENCE [LARGE SCALE GENOMIC DNA]</scope>
    <source>
        <strain evidence="7">TX07-7310</strain>
    </source>
</reference>
<dbReference type="RefSeq" id="WP_072712478.1">
    <property type="nucleotide sequence ID" value="NZ_CP016796.1"/>
</dbReference>
<dbReference type="Proteomes" id="UP000184222">
    <property type="component" value="Chromosome"/>
</dbReference>
<dbReference type="OrthoDB" id="5290530at2"/>
<organism evidence="6 7">
    <name type="scientific">Francisella uliginis</name>
    <dbReference type="NCBI Taxonomy" id="573570"/>
    <lineage>
        <taxon>Bacteria</taxon>
        <taxon>Pseudomonadati</taxon>
        <taxon>Pseudomonadota</taxon>
        <taxon>Gammaproteobacteria</taxon>
        <taxon>Thiotrichales</taxon>
        <taxon>Francisellaceae</taxon>
        <taxon>Francisella</taxon>
    </lineage>
</organism>
<proteinExistence type="inferred from homology"/>
<dbReference type="KEGG" id="frx:F7310_05875"/>
<evidence type="ECO:0000256" key="1">
    <source>
        <dbReference type="ARBA" id="ARBA00004453"/>
    </source>
</evidence>
<dbReference type="InterPro" id="IPR007476">
    <property type="entry name" value="RdgC"/>
</dbReference>
<dbReference type="AlphaFoldDB" id="A0A1L4BSU4"/>
<dbReference type="GO" id="GO:0043590">
    <property type="term" value="C:bacterial nucleoid"/>
    <property type="evidence" value="ECO:0007669"/>
    <property type="project" value="TreeGrafter"/>
</dbReference>
<keyword evidence="4" id="KW-0963">Cytoplasm</keyword>
<sequence length="289" mass="33271">MFFKNLTAFKILDINMDIFEQSINKLNFVSCSNSQKSSRGFVNPFIKEDDNVLFKFNHLAAFCLLSEEKILPAQVINQQAQEYIEELELTRYVSKKEKTQIKEDIEQRLLPQAFSKFKKIFGYLDLTNNHLVIDSISDKQITEVLDLLQKCEARFEPVIKEETDVLTDWLVENTHPLDVEIAEKCKLTSAIGDSIANISCQGSSMLNDNIKSFIESGGYITELAIVWREQLAMTANTKLQFKSIKFLEGIKDLNKEDNHGHEVDLLLMADIFSELLNTMQDWVVEEEQI</sequence>
<evidence type="ECO:0000313" key="6">
    <source>
        <dbReference type="EMBL" id="API86912.1"/>
    </source>
</evidence>
<dbReference type="GO" id="GO:0006310">
    <property type="term" value="P:DNA recombination"/>
    <property type="evidence" value="ECO:0007669"/>
    <property type="project" value="UniProtKB-KW"/>
</dbReference>
<gene>
    <name evidence="6" type="ORF">F7310_05875</name>
</gene>
<dbReference type="PANTHER" id="PTHR38103:SF1">
    <property type="entry name" value="RECOMBINATION-ASSOCIATED PROTEIN RDGC"/>
    <property type="match status" value="1"/>
</dbReference>
<dbReference type="STRING" id="573570.F7310_05875"/>
<accession>A0A1L4BSU4</accession>
<keyword evidence="7" id="KW-1185">Reference proteome</keyword>
<dbReference type="Pfam" id="PF04381">
    <property type="entry name" value="RdgC"/>
    <property type="match status" value="1"/>
</dbReference>
<evidence type="ECO:0000256" key="3">
    <source>
        <dbReference type="ARBA" id="ARBA00022296"/>
    </source>
</evidence>
<comment type="similarity">
    <text evidence="2">Belongs to the RdgC family.</text>
</comment>
<evidence type="ECO:0000256" key="2">
    <source>
        <dbReference type="ARBA" id="ARBA00008657"/>
    </source>
</evidence>
<evidence type="ECO:0000313" key="7">
    <source>
        <dbReference type="Proteomes" id="UP000184222"/>
    </source>
</evidence>
<dbReference type="PANTHER" id="PTHR38103">
    <property type="entry name" value="RECOMBINATION-ASSOCIATED PROTEIN RDGC"/>
    <property type="match status" value="1"/>
</dbReference>
<dbReference type="NCBIfam" id="NF001464">
    <property type="entry name" value="PRK00321.1-5"/>
    <property type="match status" value="1"/>
</dbReference>
<dbReference type="GO" id="GO:0000018">
    <property type="term" value="P:regulation of DNA recombination"/>
    <property type="evidence" value="ECO:0007669"/>
    <property type="project" value="TreeGrafter"/>
</dbReference>
<comment type="subcellular location">
    <subcellularLocation>
        <location evidence="1">Cytoplasm</location>
        <location evidence="1">Nucleoid</location>
    </subcellularLocation>
</comment>
<protein>
    <recommendedName>
        <fullName evidence="3">Recombination-associated protein RdgC</fullName>
    </recommendedName>
</protein>